<evidence type="ECO:0000259" key="1">
    <source>
        <dbReference type="Pfam" id="PF01370"/>
    </source>
</evidence>
<dbReference type="AlphaFoldDB" id="Q9F834"/>
<protein>
    <submittedName>
        <fullName evidence="2">TDP-4-keto-6-deoxyhexose 4-ketoreductase</fullName>
    </submittedName>
</protein>
<dbReference type="PANTHER" id="PTHR43245">
    <property type="entry name" value="BIFUNCTIONAL POLYMYXIN RESISTANCE PROTEIN ARNA"/>
    <property type="match status" value="1"/>
</dbReference>
<dbReference type="BioCyc" id="MetaCyc:MONOMER-17632"/>
<evidence type="ECO:0000313" key="2">
    <source>
        <dbReference type="EMBL" id="AAG13913.1"/>
    </source>
</evidence>
<dbReference type="InterPro" id="IPR050177">
    <property type="entry name" value="Lipid_A_modif_metabolic_enz"/>
</dbReference>
<dbReference type="InterPro" id="IPR036291">
    <property type="entry name" value="NAD(P)-bd_dom_sf"/>
</dbReference>
<dbReference type="CDD" id="cd08946">
    <property type="entry name" value="SDR_e"/>
    <property type="match status" value="1"/>
</dbReference>
<name>Q9F834_MICMH</name>
<gene>
    <name evidence="2" type="primary">megDV</name>
</gene>
<dbReference type="Pfam" id="PF01370">
    <property type="entry name" value="Epimerase"/>
    <property type="match status" value="1"/>
</dbReference>
<organism evidence="2">
    <name type="scientific">Micromonospora megalomicea subsp. nigra</name>
    <dbReference type="NCBI Taxonomy" id="136926"/>
    <lineage>
        <taxon>Bacteria</taxon>
        <taxon>Bacillati</taxon>
        <taxon>Actinomycetota</taxon>
        <taxon>Actinomycetes</taxon>
        <taxon>Micromonosporales</taxon>
        <taxon>Micromonosporaceae</taxon>
        <taxon>Micromonospora</taxon>
    </lineage>
</organism>
<feature type="domain" description="NAD-dependent epimerase/dehydratase" evidence="1">
    <location>
        <begin position="1"/>
        <end position="240"/>
    </location>
</feature>
<proteinExistence type="predicted"/>
<reference evidence="2" key="1">
    <citation type="journal article" date="2000" name="Mol. Microbiol.">
        <title>Biosynthesis of the anti-parasitic agent megalomicin: transformation of erythromycin to megalomicin in Saccharopolyspora erythraea.</title>
        <authorList>
            <person name="Volchegursky Y."/>
            <person name="Hu Z."/>
            <person name="Katz L."/>
            <person name="McDaniel R."/>
        </authorList>
    </citation>
    <scope>NUCLEOTIDE SEQUENCE</scope>
    <source>
        <strain evidence="2">NRRL3275</strain>
    </source>
</reference>
<dbReference type="SUPFAM" id="SSF51735">
    <property type="entry name" value="NAD(P)-binding Rossmann-fold domains"/>
    <property type="match status" value="1"/>
</dbReference>
<dbReference type="InterPro" id="IPR001509">
    <property type="entry name" value="Epimerase_deHydtase"/>
</dbReference>
<accession>Q9F834</accession>
<sequence length="328" mass="34744">MVVLGASGFLGSAVTHALADLPVRVRLVARREVVVPSGAVADYETHRVDLTEPGALAEVVADARAVFPFAAQIRGTSGWRISEDDVVAERTNVGLVRDLIAVLSRSPHAPVVVFPGSNTQVGRVTAGRVIDGSEQDHPEGVYDRQKHTGEQLLKEATAAGAIRATSLRLPPVFGVPAAGTADDRGVVSTMIRRALTGQPLTMWHDGTVRRELLYVTDAARAFVTALDHADALAGRHFLLGTGRSWPLGEVFQAVSRSVARHTGEDPVPVVSVPPPAHMDPSDLRSVEVDPARFTAVTGWRATVTMAEAVDRTVAALAPRRAAAPSEPS</sequence>
<dbReference type="EMBL" id="AF263245">
    <property type="protein sequence ID" value="AAG13913.1"/>
    <property type="molecule type" value="Genomic_DNA"/>
</dbReference>
<dbReference type="Gene3D" id="3.40.50.720">
    <property type="entry name" value="NAD(P)-binding Rossmann-like Domain"/>
    <property type="match status" value="1"/>
</dbReference>
<dbReference type="KEGG" id="ag:AAG13913"/>